<dbReference type="Proteomes" id="UP001500340">
    <property type="component" value="Unassembled WGS sequence"/>
</dbReference>
<evidence type="ECO:0000313" key="1">
    <source>
        <dbReference type="EMBL" id="GAA0409589.1"/>
    </source>
</evidence>
<sequence>MADAASVRVEIAHGASLLVGENSGLMMPSCPITNVLLNNSKVASASKVFPYLLPVFETLLKRLSWYALAN</sequence>
<organism evidence="1 2">
    <name type="scientific">Paenibacillus motobuensis</name>
    <dbReference type="NCBI Taxonomy" id="295324"/>
    <lineage>
        <taxon>Bacteria</taxon>
        <taxon>Bacillati</taxon>
        <taxon>Bacillota</taxon>
        <taxon>Bacilli</taxon>
        <taxon>Bacillales</taxon>
        <taxon>Paenibacillaceae</taxon>
        <taxon>Paenibacillus</taxon>
    </lineage>
</organism>
<protein>
    <submittedName>
        <fullName evidence="1">Uncharacterized protein</fullName>
    </submittedName>
</protein>
<accession>A0ABP3ILL5</accession>
<reference evidence="2" key="1">
    <citation type="journal article" date="2019" name="Int. J. Syst. Evol. Microbiol.">
        <title>The Global Catalogue of Microorganisms (GCM) 10K type strain sequencing project: providing services to taxonomists for standard genome sequencing and annotation.</title>
        <authorList>
            <consortium name="The Broad Institute Genomics Platform"/>
            <consortium name="The Broad Institute Genome Sequencing Center for Infectious Disease"/>
            <person name="Wu L."/>
            <person name="Ma J."/>
        </authorList>
    </citation>
    <scope>NUCLEOTIDE SEQUENCE [LARGE SCALE GENOMIC DNA]</scope>
    <source>
        <strain evidence="2">JCM 12774</strain>
    </source>
</reference>
<dbReference type="RefSeq" id="WP_343865098.1">
    <property type="nucleotide sequence ID" value="NZ_BAAACX010000026.1"/>
</dbReference>
<evidence type="ECO:0000313" key="2">
    <source>
        <dbReference type="Proteomes" id="UP001500340"/>
    </source>
</evidence>
<name>A0ABP3ILL5_9BACL</name>
<comment type="caution">
    <text evidence="1">The sequence shown here is derived from an EMBL/GenBank/DDBJ whole genome shotgun (WGS) entry which is preliminary data.</text>
</comment>
<keyword evidence="2" id="KW-1185">Reference proteome</keyword>
<proteinExistence type="predicted"/>
<gene>
    <name evidence="1" type="ORF">GCM10008933_44670</name>
</gene>
<dbReference type="EMBL" id="BAAACX010000026">
    <property type="protein sequence ID" value="GAA0409589.1"/>
    <property type="molecule type" value="Genomic_DNA"/>
</dbReference>